<evidence type="ECO:0000313" key="2">
    <source>
        <dbReference type="Proteomes" id="UP000006222"/>
    </source>
</evidence>
<dbReference type="RefSeq" id="WP_007328694.1">
    <property type="nucleotide sequence ID" value="NZ_AFAR01000240.1"/>
</dbReference>
<dbReference type="EMBL" id="AFAR01000240">
    <property type="protein sequence ID" value="EGF25275.1"/>
    <property type="molecule type" value="Genomic_DNA"/>
</dbReference>
<comment type="caution">
    <text evidence="1">The sequence shown here is derived from an EMBL/GenBank/DDBJ whole genome shotgun (WGS) entry which is preliminary data.</text>
</comment>
<proteinExistence type="predicted"/>
<sequence>MEKFEFNISIPISRKTKFGMKGLLTLVLLVAVGFAAFRFGNNQGRENGYAAGYEEGWSESMASKLTKKNYRISDYSEMSPQSFGDLMKLAEEIRREVETTSWEHNGGPAKIDGYPQDMSLIITQTQRGHKAVENFLNNRRSQSEFIDP</sequence>
<evidence type="ECO:0000313" key="1">
    <source>
        <dbReference type="EMBL" id="EGF25275.1"/>
    </source>
</evidence>
<reference evidence="1 2" key="1">
    <citation type="journal article" date="2013" name="Mar. Genomics">
        <title>Expression of sulfatases in Rhodopirellula baltica and the diversity of sulfatases in the genus Rhodopirellula.</title>
        <authorList>
            <person name="Wegner C.E."/>
            <person name="Richter-Heitmann T."/>
            <person name="Klindworth A."/>
            <person name="Klockow C."/>
            <person name="Richter M."/>
            <person name="Achstetter T."/>
            <person name="Glockner F.O."/>
            <person name="Harder J."/>
        </authorList>
    </citation>
    <scope>NUCLEOTIDE SEQUENCE [LARGE SCALE GENOMIC DNA]</scope>
    <source>
        <strain evidence="1 2">WH47</strain>
    </source>
</reference>
<gene>
    <name evidence="1" type="ORF">RBWH47_02790</name>
</gene>
<protein>
    <submittedName>
        <fullName evidence="1">Uncharacterized protein</fullName>
    </submittedName>
</protein>
<dbReference type="Proteomes" id="UP000006222">
    <property type="component" value="Unassembled WGS sequence"/>
</dbReference>
<accession>F2AYI4</accession>
<name>F2AYI4_RHOBT</name>
<organism evidence="1 2">
    <name type="scientific">Rhodopirellula baltica WH47</name>
    <dbReference type="NCBI Taxonomy" id="991778"/>
    <lineage>
        <taxon>Bacteria</taxon>
        <taxon>Pseudomonadati</taxon>
        <taxon>Planctomycetota</taxon>
        <taxon>Planctomycetia</taxon>
        <taxon>Pirellulales</taxon>
        <taxon>Pirellulaceae</taxon>
        <taxon>Rhodopirellula</taxon>
    </lineage>
</organism>
<dbReference type="PATRIC" id="fig|991778.3.peg.5073"/>
<dbReference type="AlphaFoldDB" id="F2AYI4"/>